<reference evidence="2" key="1">
    <citation type="submission" date="2023-03" db="EMBL/GenBank/DDBJ databases">
        <title>Chitinimonas shenzhenensis gen. nov., sp. nov., a novel member of family Burkholderiaceae isolated from activated sludge collected in Shen Zhen, China.</title>
        <authorList>
            <person name="Wang X."/>
        </authorList>
    </citation>
    <scope>NUCLEOTIDE SEQUENCE</scope>
    <source>
        <strain evidence="2">DQS-5</strain>
    </source>
</reference>
<dbReference type="Gene3D" id="3.10.20.440">
    <property type="entry name" value="2Fe-2S iron-sulphur cluster binding domain, sarcosine oxidase, alpha subunit, N-terminal domain"/>
    <property type="match status" value="1"/>
</dbReference>
<dbReference type="Proteomes" id="UP001172778">
    <property type="component" value="Unassembled WGS sequence"/>
</dbReference>
<sequence length="79" mass="8318">MTLIHIKINGESVTVAAHSSVAAALAGRPNRLSVGETAPRAAFCGMGVCFECRVTIDGQSQQRACQVLVREGMEILCDA</sequence>
<dbReference type="InterPro" id="IPR042204">
    <property type="entry name" value="2Fe-2S-bd_N"/>
</dbReference>
<dbReference type="RefSeq" id="WP_284099244.1">
    <property type="nucleotide sequence ID" value="NZ_JARRAF010000002.1"/>
</dbReference>
<dbReference type="EMBL" id="JARRAF010000002">
    <property type="protein sequence ID" value="MDK2122958.1"/>
    <property type="molecule type" value="Genomic_DNA"/>
</dbReference>
<dbReference type="SUPFAM" id="SSF54292">
    <property type="entry name" value="2Fe-2S ferredoxin-like"/>
    <property type="match status" value="1"/>
</dbReference>
<evidence type="ECO:0000256" key="1">
    <source>
        <dbReference type="ARBA" id="ARBA00023002"/>
    </source>
</evidence>
<organism evidence="2 3">
    <name type="scientific">Parachitinimonas caeni</name>
    <dbReference type="NCBI Taxonomy" id="3031301"/>
    <lineage>
        <taxon>Bacteria</taxon>
        <taxon>Pseudomonadati</taxon>
        <taxon>Pseudomonadota</taxon>
        <taxon>Betaproteobacteria</taxon>
        <taxon>Neisseriales</taxon>
        <taxon>Chitinibacteraceae</taxon>
        <taxon>Parachitinimonas</taxon>
    </lineage>
</organism>
<name>A0ABT7DSB3_9NEIS</name>
<evidence type="ECO:0000313" key="2">
    <source>
        <dbReference type="EMBL" id="MDK2122958.1"/>
    </source>
</evidence>
<keyword evidence="3" id="KW-1185">Reference proteome</keyword>
<gene>
    <name evidence="2" type="ORF">PZA18_02705</name>
</gene>
<dbReference type="Pfam" id="PF13510">
    <property type="entry name" value="Fer2_4"/>
    <property type="match status" value="1"/>
</dbReference>
<keyword evidence="1" id="KW-0560">Oxidoreductase</keyword>
<evidence type="ECO:0000313" key="3">
    <source>
        <dbReference type="Proteomes" id="UP001172778"/>
    </source>
</evidence>
<dbReference type="InterPro" id="IPR036010">
    <property type="entry name" value="2Fe-2S_ferredoxin-like_sf"/>
</dbReference>
<proteinExistence type="predicted"/>
<accession>A0ABT7DSB3</accession>
<protein>
    <submittedName>
        <fullName evidence="2">2Fe-2S iron-sulfur cluster-binding protein</fullName>
    </submittedName>
</protein>
<comment type="caution">
    <text evidence="2">The sequence shown here is derived from an EMBL/GenBank/DDBJ whole genome shotgun (WGS) entry which is preliminary data.</text>
</comment>